<protein>
    <submittedName>
        <fullName evidence="1">Uncharacterized protein</fullName>
    </submittedName>
</protein>
<evidence type="ECO:0000313" key="1">
    <source>
        <dbReference type="EMBL" id="KAJ3424556.1"/>
    </source>
</evidence>
<proteinExistence type="predicted"/>
<dbReference type="EMBL" id="JANTQA010000072">
    <property type="protein sequence ID" value="KAJ3424556.1"/>
    <property type="molecule type" value="Genomic_DNA"/>
</dbReference>
<gene>
    <name evidence="1" type="ORF">M0812_29279</name>
</gene>
<reference evidence="1" key="1">
    <citation type="submission" date="2022-08" db="EMBL/GenBank/DDBJ databases">
        <title>Novel sulphate-reducing endosymbionts in the free-living metamonad Anaeramoeba.</title>
        <authorList>
            <person name="Jerlstrom-Hultqvist J."/>
            <person name="Cepicka I."/>
            <person name="Gallot-Lavallee L."/>
            <person name="Salas-Leiva D."/>
            <person name="Curtis B.A."/>
            <person name="Zahonova K."/>
            <person name="Pipaliya S."/>
            <person name="Dacks J."/>
            <person name="Roger A.J."/>
        </authorList>
    </citation>
    <scope>NUCLEOTIDE SEQUENCE</scope>
    <source>
        <strain evidence="1">Busselton2</strain>
    </source>
</reference>
<dbReference type="AlphaFoldDB" id="A0AAV7Y7N0"/>
<accession>A0AAV7Y7N0</accession>
<name>A0AAV7Y7N0_9EUKA</name>
<sequence>MLEGNVMMKFDLPSEKTLNTTKHNYTFSTKSNQLFFLFGVFLFLNKCICHFHDKMVALVSFGLQKKLRFNSELVLTVIIGYFKKRKIQKQEKKNLTQKKCKNFVFLRTIEISFFG</sequence>
<evidence type="ECO:0000313" key="2">
    <source>
        <dbReference type="Proteomes" id="UP001146793"/>
    </source>
</evidence>
<organism evidence="1 2">
    <name type="scientific">Anaeramoeba flamelloides</name>
    <dbReference type="NCBI Taxonomy" id="1746091"/>
    <lineage>
        <taxon>Eukaryota</taxon>
        <taxon>Metamonada</taxon>
        <taxon>Anaeramoebidae</taxon>
        <taxon>Anaeramoeba</taxon>
    </lineage>
</organism>
<comment type="caution">
    <text evidence="1">The sequence shown here is derived from an EMBL/GenBank/DDBJ whole genome shotgun (WGS) entry which is preliminary data.</text>
</comment>
<dbReference type="Proteomes" id="UP001146793">
    <property type="component" value="Unassembled WGS sequence"/>
</dbReference>